<dbReference type="InterPro" id="IPR036388">
    <property type="entry name" value="WH-like_DNA-bd_sf"/>
</dbReference>
<dbReference type="InterPro" id="IPR036390">
    <property type="entry name" value="WH_DNA-bd_sf"/>
</dbReference>
<accession>A0A372ISY3</accession>
<dbReference type="AlphaFoldDB" id="A0A372ISY3"/>
<keyword evidence="3" id="KW-1185">Reference proteome</keyword>
<name>A0A372ISY3_9BACT</name>
<sequence>MKSVSHPRPAAHGFKRIDLAYVELASSENARDINRDIVLEIIRSRQPVARADLARASGLQPSTISAIVEQLLDEKWVKEGAIARRPRGRRPTLLSLNDELVILAADVRPHQAIVALVDLNGRFLTREVVPLVSEPERAMQKIMESMETMRAQHGDRSFEGVGISMPGRVDPETQRLIMAPNLKWGDFDVKGAVEKRMDLQVELANAANASLLSELWSGRLDGVRDAVLVTVSEGIGAAILANGQIITSRSGLAGEFGHSPIDPTGPRCGCGQHGCWEVFASSNAALRYYAELAPKGRALNIHDLLRMAEEGDEMAVAAVSRQATALGRGLRLITASLAPEVILITGDLTTSWVRFGPVVQAELEKNMLAGRAPRLAITSDGELSRLRGAAAVVLQRHSGYHRSAASSARRSRRVVNATK</sequence>
<dbReference type="OrthoDB" id="9796533at2"/>
<dbReference type="Pfam" id="PF00480">
    <property type="entry name" value="ROK"/>
    <property type="match status" value="1"/>
</dbReference>
<dbReference type="PANTHER" id="PTHR18964">
    <property type="entry name" value="ROK (REPRESSOR, ORF, KINASE) FAMILY"/>
    <property type="match status" value="1"/>
</dbReference>
<organism evidence="2 3">
    <name type="scientific">Paracidobacterium acidisoli</name>
    <dbReference type="NCBI Taxonomy" id="2303751"/>
    <lineage>
        <taxon>Bacteria</taxon>
        <taxon>Pseudomonadati</taxon>
        <taxon>Acidobacteriota</taxon>
        <taxon>Terriglobia</taxon>
        <taxon>Terriglobales</taxon>
        <taxon>Acidobacteriaceae</taxon>
        <taxon>Paracidobacterium</taxon>
    </lineage>
</organism>
<dbReference type="PANTHER" id="PTHR18964:SF149">
    <property type="entry name" value="BIFUNCTIONAL UDP-N-ACETYLGLUCOSAMINE 2-EPIMERASE_N-ACETYLMANNOSAMINE KINASE"/>
    <property type="match status" value="1"/>
</dbReference>
<dbReference type="RefSeq" id="WP_117297034.1">
    <property type="nucleotide sequence ID" value="NZ_QVQT02000001.1"/>
</dbReference>
<comment type="caution">
    <text evidence="2">The sequence shown here is derived from an EMBL/GenBank/DDBJ whole genome shotgun (WGS) entry which is preliminary data.</text>
</comment>
<dbReference type="Proteomes" id="UP000264702">
    <property type="component" value="Unassembled WGS sequence"/>
</dbReference>
<protein>
    <submittedName>
        <fullName evidence="2">ROK family protein</fullName>
    </submittedName>
</protein>
<dbReference type="SUPFAM" id="SSF53067">
    <property type="entry name" value="Actin-like ATPase domain"/>
    <property type="match status" value="1"/>
</dbReference>
<dbReference type="Gene3D" id="3.30.420.40">
    <property type="match status" value="2"/>
</dbReference>
<gene>
    <name evidence="2" type="ORF">D0Y96_00085</name>
</gene>
<evidence type="ECO:0000313" key="2">
    <source>
        <dbReference type="EMBL" id="RFU18026.1"/>
    </source>
</evidence>
<dbReference type="EMBL" id="QVQT01000001">
    <property type="protein sequence ID" value="RFU18026.1"/>
    <property type="molecule type" value="Genomic_DNA"/>
</dbReference>
<evidence type="ECO:0000256" key="1">
    <source>
        <dbReference type="ARBA" id="ARBA00006479"/>
    </source>
</evidence>
<dbReference type="Gene3D" id="1.10.10.10">
    <property type="entry name" value="Winged helix-like DNA-binding domain superfamily/Winged helix DNA-binding domain"/>
    <property type="match status" value="1"/>
</dbReference>
<dbReference type="SUPFAM" id="SSF46785">
    <property type="entry name" value="Winged helix' DNA-binding domain"/>
    <property type="match status" value="1"/>
</dbReference>
<proteinExistence type="inferred from homology"/>
<evidence type="ECO:0000313" key="3">
    <source>
        <dbReference type="Proteomes" id="UP000264702"/>
    </source>
</evidence>
<dbReference type="InterPro" id="IPR043129">
    <property type="entry name" value="ATPase_NBD"/>
</dbReference>
<reference evidence="2 3" key="1">
    <citation type="submission" date="2018-08" db="EMBL/GenBank/DDBJ databases">
        <title>Acidipila sp. 4G-K13, an acidobacterium isolated from forest soil.</title>
        <authorList>
            <person name="Gao Z.-H."/>
            <person name="Qiu L.-H."/>
        </authorList>
    </citation>
    <scope>NUCLEOTIDE SEQUENCE [LARGE SCALE GENOMIC DNA]</scope>
    <source>
        <strain evidence="2 3">4G-K13</strain>
    </source>
</reference>
<dbReference type="InterPro" id="IPR000600">
    <property type="entry name" value="ROK"/>
</dbReference>
<comment type="similarity">
    <text evidence="1">Belongs to the ROK (NagC/XylR) family.</text>
</comment>